<dbReference type="KEGG" id="bmor:101743619"/>
<sequence>MSEFYIDYVCPKDETERHPVIFNFQNGYITDNFKDTECTILRDEITSKRNVALEVCDTLYVGAEEQEELGKTIIMARNKKTGKVRIIEVGTVDLKPYLKVDLDNSQLMETSNLDLSRKFGSKKHKKIMEQREKLKVNVQTVTDQMQNVSQNISEDQLDLSNYNKTDENFYVPPIDREAKSVEQVYDLDKILTEDMFEKVYEEMENTDYMSNFNEFLKTIVSENMPKKHLVLALYANSLLNMYGTLMKDITKKTYVACPHSASLNDHILKNFLSISNNRKLRTPQMKDKSLCHALVFVLLINKYKFNLEDLCKQLKFTSRVVATKVSVTGASIITEGNKKVVQLKLPISKPALRRRSNKF</sequence>
<dbReference type="GO" id="GO:0000428">
    <property type="term" value="C:DNA-directed RNA polymerase complex"/>
    <property type="evidence" value="ECO:0007669"/>
    <property type="project" value="UniProtKB-KW"/>
</dbReference>
<dbReference type="EnsemblMetazoa" id="XM_004922125.4">
    <property type="protein sequence ID" value="XP_004922182.1"/>
    <property type="gene ID" value="LOC101743619"/>
</dbReference>
<proteinExistence type="inferred from homology"/>
<comment type="subcellular location">
    <subcellularLocation>
        <location evidence="1">Nucleus</location>
        <location evidence="1">Nucleolus</location>
    </subcellularLocation>
</comment>
<dbReference type="Pfam" id="PF06870">
    <property type="entry name" value="RNA_pol_I_A49"/>
    <property type="match status" value="1"/>
</dbReference>
<evidence type="ECO:0000256" key="3">
    <source>
        <dbReference type="ARBA" id="ARBA00022478"/>
    </source>
</evidence>
<keyword evidence="4" id="KW-0804">Transcription</keyword>
<dbReference type="OrthoDB" id="277398at2759"/>
<evidence type="ECO:0000313" key="6">
    <source>
        <dbReference type="EnsemblMetazoa" id="XP_004922182.1"/>
    </source>
</evidence>
<evidence type="ECO:0008006" key="8">
    <source>
        <dbReference type="Google" id="ProtNLM"/>
    </source>
</evidence>
<dbReference type="AlphaFoldDB" id="A0A8R2AQN3"/>
<dbReference type="PANTHER" id="PTHR14440">
    <property type="entry name" value="DNA-DIRECTED RNA POLYMERASE I SUBUNIT RPA49"/>
    <property type="match status" value="1"/>
</dbReference>
<comment type="similarity">
    <text evidence="2">Belongs to the eukaryotic RPA49/POLR1E RNA polymerase subunit family.</text>
</comment>
<reference evidence="7" key="1">
    <citation type="journal article" date="2008" name="Insect Biochem. Mol. Biol.">
        <title>The genome of a lepidopteran model insect, the silkworm Bombyx mori.</title>
        <authorList>
            <consortium name="International Silkworm Genome Consortium"/>
        </authorList>
    </citation>
    <scope>NUCLEOTIDE SEQUENCE [LARGE SCALE GENOMIC DNA]</scope>
    <source>
        <strain evidence="7">p50T</strain>
    </source>
</reference>
<dbReference type="Proteomes" id="UP000005204">
    <property type="component" value="Unassembled WGS sequence"/>
</dbReference>
<dbReference type="GO" id="GO:0003677">
    <property type="term" value="F:DNA binding"/>
    <property type="evidence" value="ECO:0007669"/>
    <property type="project" value="InterPro"/>
</dbReference>
<dbReference type="OMA" id="IITYAHI"/>
<evidence type="ECO:0000256" key="1">
    <source>
        <dbReference type="ARBA" id="ARBA00004604"/>
    </source>
</evidence>
<dbReference type="GO" id="GO:0006351">
    <property type="term" value="P:DNA-templated transcription"/>
    <property type="evidence" value="ECO:0007669"/>
    <property type="project" value="InterPro"/>
</dbReference>
<reference evidence="6" key="2">
    <citation type="submission" date="2022-06" db="UniProtKB">
        <authorList>
            <consortium name="EnsemblMetazoa"/>
        </authorList>
    </citation>
    <scope>IDENTIFICATION</scope>
    <source>
        <strain evidence="6">p50T (Dazao)</strain>
    </source>
</reference>
<accession>A0A8R2AQN3</accession>
<dbReference type="GO" id="GO:0005730">
    <property type="term" value="C:nucleolus"/>
    <property type="evidence" value="ECO:0007669"/>
    <property type="project" value="UniProtKB-SubCell"/>
</dbReference>
<dbReference type="InterPro" id="IPR009668">
    <property type="entry name" value="RNA_pol-assoc_fac_A49-like"/>
</dbReference>
<keyword evidence="5" id="KW-0539">Nucleus</keyword>
<evidence type="ECO:0000256" key="2">
    <source>
        <dbReference type="ARBA" id="ARBA00009430"/>
    </source>
</evidence>
<keyword evidence="3" id="KW-0240">DNA-directed RNA polymerase</keyword>
<name>A0A8R2AQN3_BOMMO</name>
<protein>
    <recommendedName>
        <fullName evidence="8">DNA-directed RNA polymerase I subunit RPA49</fullName>
    </recommendedName>
</protein>
<organism evidence="6 7">
    <name type="scientific">Bombyx mori</name>
    <name type="common">Silk moth</name>
    <dbReference type="NCBI Taxonomy" id="7091"/>
    <lineage>
        <taxon>Eukaryota</taxon>
        <taxon>Metazoa</taxon>
        <taxon>Ecdysozoa</taxon>
        <taxon>Arthropoda</taxon>
        <taxon>Hexapoda</taxon>
        <taxon>Insecta</taxon>
        <taxon>Pterygota</taxon>
        <taxon>Neoptera</taxon>
        <taxon>Endopterygota</taxon>
        <taxon>Lepidoptera</taxon>
        <taxon>Glossata</taxon>
        <taxon>Ditrysia</taxon>
        <taxon>Bombycoidea</taxon>
        <taxon>Bombycidae</taxon>
        <taxon>Bombycinae</taxon>
        <taxon>Bombyx</taxon>
    </lineage>
</organism>
<keyword evidence="7" id="KW-1185">Reference proteome</keyword>
<gene>
    <name evidence="6" type="primary">101743619</name>
</gene>
<evidence type="ECO:0000256" key="5">
    <source>
        <dbReference type="ARBA" id="ARBA00023242"/>
    </source>
</evidence>
<evidence type="ECO:0000313" key="7">
    <source>
        <dbReference type="Proteomes" id="UP000005204"/>
    </source>
</evidence>
<evidence type="ECO:0000256" key="4">
    <source>
        <dbReference type="ARBA" id="ARBA00023163"/>
    </source>
</evidence>